<dbReference type="InterPro" id="IPR036291">
    <property type="entry name" value="NAD(P)-bd_dom_sf"/>
</dbReference>
<dbReference type="PROSITE" id="PS00061">
    <property type="entry name" value="ADH_SHORT"/>
    <property type="match status" value="1"/>
</dbReference>
<name>A0A345PLT2_9BACI</name>
<dbReference type="RefSeq" id="WP_114918246.1">
    <property type="nucleotide sequence ID" value="NZ_CP024848.1"/>
</dbReference>
<dbReference type="InterPro" id="IPR002347">
    <property type="entry name" value="SDR_fam"/>
</dbReference>
<evidence type="ECO:0000256" key="1">
    <source>
        <dbReference type="ARBA" id="ARBA00006484"/>
    </source>
</evidence>
<dbReference type="AlphaFoldDB" id="A0A345PLT2"/>
<accession>A0A345PLT2</accession>
<dbReference type="Pfam" id="PF13561">
    <property type="entry name" value="adh_short_C2"/>
    <property type="match status" value="1"/>
</dbReference>
<gene>
    <name evidence="3" type="ORF">CUC15_19405</name>
</gene>
<dbReference type="SUPFAM" id="SSF51735">
    <property type="entry name" value="NAD(P)-binding Rossmann-fold domains"/>
    <property type="match status" value="1"/>
</dbReference>
<dbReference type="InterPro" id="IPR020904">
    <property type="entry name" value="Sc_DH/Rdtase_CS"/>
</dbReference>
<sequence length="252" mass="26858">MRLKDKVAIITGAAGAQGAAEAKLFAKEGAKVVVTDMNEAGLHQVVEEIKAAGGKAIGLVHDVTSSEDWDKVVEETVKEFDSIHILVNNAGITGKIQQTIEEMTREEFEKVMAINAIGPFLGTKAVIEELKKVEAASIVNISSLSGMYGIGNPAYNSSKGALRLLTKNVALDYAKYNIRVNSVHPGSVETPMIKEALDSNGGEGRKMALSMIPLNFIGQPEDIANAVLFLASDESRYITGTELVLDGGTLLQ</sequence>
<dbReference type="OrthoDB" id="286404at2"/>
<organism evidence="3 4">
    <name type="scientific">Oceanobacillus zhaokaii</name>
    <dbReference type="NCBI Taxonomy" id="2052660"/>
    <lineage>
        <taxon>Bacteria</taxon>
        <taxon>Bacillati</taxon>
        <taxon>Bacillota</taxon>
        <taxon>Bacilli</taxon>
        <taxon>Bacillales</taxon>
        <taxon>Bacillaceae</taxon>
        <taxon>Oceanobacillus</taxon>
    </lineage>
</organism>
<dbReference type="PRINTS" id="PR00081">
    <property type="entry name" value="GDHRDH"/>
</dbReference>
<keyword evidence="4" id="KW-1185">Reference proteome</keyword>
<proteinExistence type="inferred from homology"/>
<dbReference type="FunFam" id="3.40.50.720:FF:000084">
    <property type="entry name" value="Short-chain dehydrogenase reductase"/>
    <property type="match status" value="1"/>
</dbReference>
<reference evidence="4" key="1">
    <citation type="submission" date="2017-11" db="EMBL/GenBank/DDBJ databases">
        <authorList>
            <person name="Zhu W."/>
        </authorList>
    </citation>
    <scope>NUCLEOTIDE SEQUENCE [LARGE SCALE GENOMIC DNA]</scope>
    <source>
        <strain evidence="4">160</strain>
    </source>
</reference>
<evidence type="ECO:0000313" key="4">
    <source>
        <dbReference type="Proteomes" id="UP000253908"/>
    </source>
</evidence>
<dbReference type="KEGG" id="ocn:CUC15_19405"/>
<comment type="similarity">
    <text evidence="1">Belongs to the short-chain dehydrogenases/reductases (SDR) family.</text>
</comment>
<evidence type="ECO:0000313" key="3">
    <source>
        <dbReference type="EMBL" id="AXI10962.1"/>
    </source>
</evidence>
<dbReference type="EMBL" id="CP024848">
    <property type="protein sequence ID" value="AXI10962.1"/>
    <property type="molecule type" value="Genomic_DNA"/>
</dbReference>
<dbReference type="GO" id="GO:0016491">
    <property type="term" value="F:oxidoreductase activity"/>
    <property type="evidence" value="ECO:0007669"/>
    <property type="project" value="UniProtKB-KW"/>
</dbReference>
<evidence type="ECO:0000256" key="2">
    <source>
        <dbReference type="ARBA" id="ARBA00023002"/>
    </source>
</evidence>
<keyword evidence="2" id="KW-0560">Oxidoreductase</keyword>
<dbReference type="PRINTS" id="PR00080">
    <property type="entry name" value="SDRFAMILY"/>
</dbReference>
<protein>
    <submittedName>
        <fullName evidence="3">Short-chain dehydrogenase</fullName>
    </submittedName>
</protein>
<dbReference type="Proteomes" id="UP000253908">
    <property type="component" value="Chromosome"/>
</dbReference>
<dbReference type="GO" id="GO:0008206">
    <property type="term" value="P:bile acid metabolic process"/>
    <property type="evidence" value="ECO:0007669"/>
    <property type="project" value="UniProtKB-ARBA"/>
</dbReference>
<dbReference type="PANTHER" id="PTHR24321">
    <property type="entry name" value="DEHYDROGENASES, SHORT CHAIN"/>
    <property type="match status" value="1"/>
</dbReference>
<dbReference type="PANTHER" id="PTHR24321:SF8">
    <property type="entry name" value="ESTRADIOL 17-BETA-DEHYDROGENASE 8-RELATED"/>
    <property type="match status" value="1"/>
</dbReference>
<dbReference type="NCBIfam" id="NF005559">
    <property type="entry name" value="PRK07231.1"/>
    <property type="match status" value="1"/>
</dbReference>
<dbReference type="Gene3D" id="3.40.50.720">
    <property type="entry name" value="NAD(P)-binding Rossmann-like Domain"/>
    <property type="match status" value="1"/>
</dbReference>